<feature type="transmembrane region" description="Helical" evidence="1">
    <location>
        <begin position="260"/>
        <end position="284"/>
    </location>
</feature>
<evidence type="ECO:0000313" key="2">
    <source>
        <dbReference type="EMBL" id="KAF7119628.1"/>
    </source>
</evidence>
<comment type="caution">
    <text evidence="2">The sequence shown here is derived from an EMBL/GenBank/DDBJ whole genome shotgun (WGS) entry which is preliminary data.</text>
</comment>
<evidence type="ECO:0000256" key="1">
    <source>
        <dbReference type="SAM" id="Phobius"/>
    </source>
</evidence>
<protein>
    <recommendedName>
        <fullName evidence="4">Retrotransposon Copia-like N-terminal domain-containing protein</fullName>
    </recommendedName>
</protein>
<name>A0A834G4S8_RHOSS</name>
<dbReference type="PANTHER" id="PTHR37610">
    <property type="entry name" value="CCHC-TYPE DOMAIN-CONTAINING PROTEIN"/>
    <property type="match status" value="1"/>
</dbReference>
<accession>A0A834G4S8</accession>
<dbReference type="Proteomes" id="UP000626092">
    <property type="component" value="Unassembled WGS sequence"/>
</dbReference>
<organism evidence="2 3">
    <name type="scientific">Rhododendron simsii</name>
    <name type="common">Sims's rhododendron</name>
    <dbReference type="NCBI Taxonomy" id="118357"/>
    <lineage>
        <taxon>Eukaryota</taxon>
        <taxon>Viridiplantae</taxon>
        <taxon>Streptophyta</taxon>
        <taxon>Embryophyta</taxon>
        <taxon>Tracheophyta</taxon>
        <taxon>Spermatophyta</taxon>
        <taxon>Magnoliopsida</taxon>
        <taxon>eudicotyledons</taxon>
        <taxon>Gunneridae</taxon>
        <taxon>Pentapetalae</taxon>
        <taxon>asterids</taxon>
        <taxon>Ericales</taxon>
        <taxon>Ericaceae</taxon>
        <taxon>Ericoideae</taxon>
        <taxon>Rhodoreae</taxon>
        <taxon>Rhododendron</taxon>
    </lineage>
</organism>
<feature type="transmembrane region" description="Helical" evidence="1">
    <location>
        <begin position="333"/>
        <end position="356"/>
    </location>
</feature>
<keyword evidence="3" id="KW-1185">Reference proteome</keyword>
<evidence type="ECO:0000313" key="3">
    <source>
        <dbReference type="Proteomes" id="UP000626092"/>
    </source>
</evidence>
<keyword evidence="1" id="KW-0812">Transmembrane</keyword>
<keyword evidence="1" id="KW-0472">Membrane</keyword>
<keyword evidence="1" id="KW-1133">Transmembrane helix</keyword>
<dbReference type="PANTHER" id="PTHR37610:SF40">
    <property type="entry name" value="OS01G0909600 PROTEIN"/>
    <property type="match status" value="1"/>
</dbReference>
<feature type="transmembrane region" description="Helical" evidence="1">
    <location>
        <begin position="290"/>
        <end position="312"/>
    </location>
</feature>
<proteinExistence type="predicted"/>
<dbReference type="Pfam" id="PF14223">
    <property type="entry name" value="Retrotran_gag_2"/>
    <property type="match status" value="1"/>
</dbReference>
<dbReference type="EMBL" id="WJXA01000013">
    <property type="protein sequence ID" value="KAF7119628.1"/>
    <property type="molecule type" value="Genomic_DNA"/>
</dbReference>
<evidence type="ECO:0008006" key="4">
    <source>
        <dbReference type="Google" id="ProtNLM"/>
    </source>
</evidence>
<dbReference type="AlphaFoldDB" id="A0A834G4S8"/>
<gene>
    <name evidence="2" type="ORF">RHSIM_Rhsim13G0000300</name>
</gene>
<sequence>MSRTDSKTVTDSKIVTQSKTIVTPDLPRSITSKKLDGLNYLSWAHAVKVYLRGKRQSKFITDLPPPKGDASLPEWEEEDSDLMCLLWHSLEPHIATTVEFCDTSKQIWDALAESFSQLNNVSRVFELYEKICVTKQSGKSLSEYYSTLKSLWDQLLQHRPFTSDLQQQRCYWEDFMVASLLFGLDTDLSGFKDQILAGETLPTAANAYSRLSRSSLGQSSNVPRSVAPIPETSALVSRSGGPGSYRGPVCSGGRGEAAMFMVVVVLAEVIVVVFVVMVVFVVVVKLVDVVIANAPIVMLLIIPSRTVGRSIVNQIMCIKYLIVLHRLIPSYPLLLLVIFLILIIMMHSLLKLASWLRHCVCLCPQQAPLLL</sequence>
<reference evidence="2" key="1">
    <citation type="submission" date="2019-11" db="EMBL/GenBank/DDBJ databases">
        <authorList>
            <person name="Liu Y."/>
            <person name="Hou J."/>
            <person name="Li T.-Q."/>
            <person name="Guan C.-H."/>
            <person name="Wu X."/>
            <person name="Wu H.-Z."/>
            <person name="Ling F."/>
            <person name="Zhang R."/>
            <person name="Shi X.-G."/>
            <person name="Ren J.-P."/>
            <person name="Chen E.-F."/>
            <person name="Sun J.-M."/>
        </authorList>
    </citation>
    <scope>NUCLEOTIDE SEQUENCE</scope>
    <source>
        <strain evidence="2">Adult_tree_wgs_1</strain>
        <tissue evidence="2">Leaves</tissue>
    </source>
</reference>
<dbReference type="OrthoDB" id="1737945at2759"/>